<feature type="region of interest" description="Disordered" evidence="1">
    <location>
        <begin position="1"/>
        <end position="20"/>
    </location>
</feature>
<keyword evidence="3" id="KW-1185">Reference proteome</keyword>
<evidence type="ECO:0000313" key="2">
    <source>
        <dbReference type="EMBL" id="VTS03596.1"/>
    </source>
</evidence>
<name>A0A6P2DNF5_9BACT</name>
<dbReference type="KEGG" id="gms:SOIL9_71300"/>
<gene>
    <name evidence="2" type="ORF">SOIL9_71300</name>
</gene>
<organism evidence="2 3">
    <name type="scientific">Gemmata massiliana</name>
    <dbReference type="NCBI Taxonomy" id="1210884"/>
    <lineage>
        <taxon>Bacteria</taxon>
        <taxon>Pseudomonadati</taxon>
        <taxon>Planctomycetota</taxon>
        <taxon>Planctomycetia</taxon>
        <taxon>Gemmatales</taxon>
        <taxon>Gemmataceae</taxon>
        <taxon>Gemmata</taxon>
    </lineage>
</organism>
<sequence length="59" mass="6640">MQTDDGDRSGANETTPQDNKEFVELQLRLLARVHEVAQRIKARIQTTLGEPPEEPPLTV</sequence>
<evidence type="ECO:0000313" key="3">
    <source>
        <dbReference type="Proteomes" id="UP000464178"/>
    </source>
</evidence>
<protein>
    <submittedName>
        <fullName evidence="2">Uncharacterized protein</fullName>
    </submittedName>
</protein>
<evidence type="ECO:0000256" key="1">
    <source>
        <dbReference type="SAM" id="MobiDB-lite"/>
    </source>
</evidence>
<accession>A0A6P2DNF5</accession>
<dbReference type="RefSeq" id="WP_162673079.1">
    <property type="nucleotide sequence ID" value="NZ_LR593886.1"/>
</dbReference>
<feature type="compositionally biased region" description="Basic and acidic residues" evidence="1">
    <location>
        <begin position="1"/>
        <end position="10"/>
    </location>
</feature>
<dbReference type="AlphaFoldDB" id="A0A6P2DNF5"/>
<dbReference type="Proteomes" id="UP000464178">
    <property type="component" value="Chromosome"/>
</dbReference>
<dbReference type="EMBL" id="LR593886">
    <property type="protein sequence ID" value="VTS03596.1"/>
    <property type="molecule type" value="Genomic_DNA"/>
</dbReference>
<proteinExistence type="predicted"/>
<reference evidence="2 3" key="1">
    <citation type="submission" date="2019-05" db="EMBL/GenBank/DDBJ databases">
        <authorList>
            <consortium name="Science for Life Laboratories"/>
        </authorList>
    </citation>
    <scope>NUCLEOTIDE SEQUENCE [LARGE SCALE GENOMIC DNA]</scope>
    <source>
        <strain evidence="2">Soil9</strain>
    </source>
</reference>